<reference evidence="1 2" key="1">
    <citation type="journal article" date="2022" name="Genome Biol. Evol.">
        <title>The Spruce Budworm Genome: Reconstructing the Evolutionary History of Antifreeze Proteins.</title>
        <authorList>
            <person name="Beliveau C."/>
            <person name="Gagne P."/>
            <person name="Picq S."/>
            <person name="Vernygora O."/>
            <person name="Keeling C.I."/>
            <person name="Pinkney K."/>
            <person name="Doucet D."/>
            <person name="Wen F."/>
            <person name="Johnston J.S."/>
            <person name="Maaroufi H."/>
            <person name="Boyle B."/>
            <person name="Laroche J."/>
            <person name="Dewar K."/>
            <person name="Juretic N."/>
            <person name="Blackburn G."/>
            <person name="Nisole A."/>
            <person name="Brunet B."/>
            <person name="Brandao M."/>
            <person name="Lumley L."/>
            <person name="Duan J."/>
            <person name="Quan G."/>
            <person name="Lucarotti C.J."/>
            <person name="Roe A.D."/>
            <person name="Sperling F.A.H."/>
            <person name="Levesque R.C."/>
            <person name="Cusson M."/>
        </authorList>
    </citation>
    <scope>NUCLEOTIDE SEQUENCE [LARGE SCALE GENOMIC DNA]</scope>
    <source>
        <strain evidence="1">Glfc:IPQL:Cfum</strain>
    </source>
</reference>
<evidence type="ECO:0000313" key="1">
    <source>
        <dbReference type="EMBL" id="KAI8428621.1"/>
    </source>
</evidence>
<name>A0ACC0JWM9_CHOFU</name>
<protein>
    <submittedName>
        <fullName evidence="1">Uncharacterized protein</fullName>
    </submittedName>
</protein>
<evidence type="ECO:0000313" key="2">
    <source>
        <dbReference type="Proteomes" id="UP001064048"/>
    </source>
</evidence>
<gene>
    <name evidence="1" type="ORF">MSG28_007357</name>
</gene>
<organism evidence="1 2">
    <name type="scientific">Choristoneura fumiferana</name>
    <name type="common">Spruce budworm moth</name>
    <name type="synonym">Archips fumiferana</name>
    <dbReference type="NCBI Taxonomy" id="7141"/>
    <lineage>
        <taxon>Eukaryota</taxon>
        <taxon>Metazoa</taxon>
        <taxon>Ecdysozoa</taxon>
        <taxon>Arthropoda</taxon>
        <taxon>Hexapoda</taxon>
        <taxon>Insecta</taxon>
        <taxon>Pterygota</taxon>
        <taxon>Neoptera</taxon>
        <taxon>Endopterygota</taxon>
        <taxon>Lepidoptera</taxon>
        <taxon>Glossata</taxon>
        <taxon>Ditrysia</taxon>
        <taxon>Tortricoidea</taxon>
        <taxon>Tortricidae</taxon>
        <taxon>Tortricinae</taxon>
        <taxon>Choristoneura</taxon>
    </lineage>
</organism>
<proteinExistence type="predicted"/>
<comment type="caution">
    <text evidence="1">The sequence shown here is derived from an EMBL/GenBank/DDBJ whole genome shotgun (WGS) entry which is preliminary data.</text>
</comment>
<accession>A0ACC0JWM9</accession>
<sequence length="166" mass="19508">MDWCLEKKIYDRQINKQGMADRVVDECNPDAVLSMKEITNLCFDNDEKSIESEPKDLSEHKDKYLDVLMQGIIAQHSRLLSKEPFQHESLLVDRKEKKLSSAEKRLAQRGSRQSTRKFTRIPEKQLCNHYHFQNWTEARLSASDDETVYNRSQQNLETTTSRPEDC</sequence>
<dbReference type="EMBL" id="CM046112">
    <property type="protein sequence ID" value="KAI8428621.1"/>
    <property type="molecule type" value="Genomic_DNA"/>
</dbReference>
<keyword evidence="2" id="KW-1185">Reference proteome</keyword>
<dbReference type="Proteomes" id="UP001064048">
    <property type="component" value="Chromosome 12"/>
</dbReference>